<protein>
    <recommendedName>
        <fullName evidence="3">Phage tail protein</fullName>
    </recommendedName>
</protein>
<accession>A0A1H6KXC6</accession>
<sequence>MTAVLSIKNKDGTLLSEENILAFSFRKDIYTPYTSLSARVRTSRTNFDNAAEVLLALDNTLIHHGLIDSLKLEKSGGEYFLNVTSRSFTSLLCQNQIEPGLKMNISFNMLMDNFYTLPYVTHENNADDSSYIYVRPNTSMWDAASNLSYKLLGTYPYVRGTNTVMISAFPAPAAFDLTNTDLLTYGTELACSHIASDYHMADINGNYGTFDLTDSDAAALKIVRHKYFELDMRFLYDPQQALVFRDKYDFRGQKRIFCSYSGYQGEDLYDIVSFGTVSAERIGSVTIKGSSKGIFTEVGVYADKFPH</sequence>
<dbReference type="SUPFAM" id="SSF69279">
    <property type="entry name" value="Phage tail proteins"/>
    <property type="match status" value="1"/>
</dbReference>
<dbReference type="RefSeq" id="WP_074718490.1">
    <property type="nucleotide sequence ID" value="NZ_FNWV01000013.1"/>
</dbReference>
<dbReference type="Proteomes" id="UP000183190">
    <property type="component" value="Unassembled WGS sequence"/>
</dbReference>
<evidence type="ECO:0000313" key="1">
    <source>
        <dbReference type="EMBL" id="SEH80582.1"/>
    </source>
</evidence>
<dbReference type="OrthoDB" id="1817732at2"/>
<dbReference type="EMBL" id="FNWV01000013">
    <property type="protein sequence ID" value="SEH80582.1"/>
    <property type="molecule type" value="Genomic_DNA"/>
</dbReference>
<organism evidence="1 2">
    <name type="scientific">Ruminococcus flavefaciens</name>
    <dbReference type="NCBI Taxonomy" id="1265"/>
    <lineage>
        <taxon>Bacteria</taxon>
        <taxon>Bacillati</taxon>
        <taxon>Bacillota</taxon>
        <taxon>Clostridia</taxon>
        <taxon>Eubacteriales</taxon>
        <taxon>Oscillospiraceae</taxon>
        <taxon>Ruminococcus</taxon>
    </lineage>
</organism>
<dbReference type="AlphaFoldDB" id="A0A1H6KXC6"/>
<evidence type="ECO:0000313" key="2">
    <source>
        <dbReference type="Proteomes" id="UP000183190"/>
    </source>
</evidence>
<reference evidence="1 2" key="1">
    <citation type="submission" date="2016-10" db="EMBL/GenBank/DDBJ databases">
        <authorList>
            <person name="de Groot N.N."/>
        </authorList>
    </citation>
    <scope>NUCLEOTIDE SEQUENCE [LARGE SCALE GENOMIC DNA]</scope>
    <source>
        <strain evidence="1 2">YAD2003</strain>
    </source>
</reference>
<proteinExistence type="predicted"/>
<gene>
    <name evidence="1" type="ORF">SAMN02910265_02814</name>
</gene>
<evidence type="ECO:0008006" key="3">
    <source>
        <dbReference type="Google" id="ProtNLM"/>
    </source>
</evidence>
<name>A0A1H6KXC6_RUMFL</name>